<evidence type="ECO:0000256" key="1">
    <source>
        <dbReference type="ARBA" id="ARBA00010599"/>
    </source>
</evidence>
<dbReference type="PANTHER" id="PTHR31981">
    <property type="entry name" value="GLYCOSYLATED LYSOSOMAL MEMBRANE PROTEIN"/>
    <property type="match status" value="1"/>
</dbReference>
<evidence type="ECO:0000313" key="14">
    <source>
        <dbReference type="Proteomes" id="UP000242188"/>
    </source>
</evidence>
<evidence type="ECO:0000256" key="9">
    <source>
        <dbReference type="ARBA" id="ARBA00024189"/>
    </source>
</evidence>
<accession>A0A210R721</accession>
<feature type="chain" id="PRO_5013210771" evidence="12">
    <location>
        <begin position="26"/>
        <end position="427"/>
    </location>
</feature>
<evidence type="ECO:0000256" key="3">
    <source>
        <dbReference type="ARBA" id="ARBA00022729"/>
    </source>
</evidence>
<evidence type="ECO:0000256" key="8">
    <source>
        <dbReference type="ARBA" id="ARBA00024176"/>
    </source>
</evidence>
<protein>
    <submittedName>
        <fullName evidence="13">Lysosomal protein NCU-G1-B</fullName>
    </submittedName>
</protein>
<evidence type="ECO:0000256" key="5">
    <source>
        <dbReference type="ARBA" id="ARBA00023136"/>
    </source>
</evidence>
<name>A0A210R721_MIZYE</name>
<keyword evidence="5 11" id="KW-0472">Membrane</keyword>
<feature type="transmembrane region" description="Helical" evidence="11">
    <location>
        <begin position="384"/>
        <end position="409"/>
    </location>
</feature>
<evidence type="ECO:0000313" key="13">
    <source>
        <dbReference type="EMBL" id="OWF56738.1"/>
    </source>
</evidence>
<evidence type="ECO:0000256" key="10">
    <source>
        <dbReference type="ARBA" id="ARBA00044960"/>
    </source>
</evidence>
<evidence type="ECO:0000256" key="4">
    <source>
        <dbReference type="ARBA" id="ARBA00022989"/>
    </source>
</evidence>
<keyword evidence="4 11" id="KW-1133">Transmembrane helix</keyword>
<dbReference type="Proteomes" id="UP000242188">
    <property type="component" value="Unassembled WGS sequence"/>
</dbReference>
<comment type="subunit">
    <text evidence="10">Interacts (via lumenal domain) with lysosomal protein MFSD1; the interaction starts while both proteins are still in the endoplasmic reticulum and is required for stabilization of MFSD1 in lysosomes but has no direct effect on its targeting to lysosomes or transporter activity.</text>
</comment>
<dbReference type="AlphaFoldDB" id="A0A210R721"/>
<organism evidence="13 14">
    <name type="scientific">Mizuhopecten yessoensis</name>
    <name type="common">Japanese scallop</name>
    <name type="synonym">Patinopecten yessoensis</name>
    <dbReference type="NCBI Taxonomy" id="6573"/>
    <lineage>
        <taxon>Eukaryota</taxon>
        <taxon>Metazoa</taxon>
        <taxon>Spiralia</taxon>
        <taxon>Lophotrochozoa</taxon>
        <taxon>Mollusca</taxon>
        <taxon>Bivalvia</taxon>
        <taxon>Autobranchia</taxon>
        <taxon>Pteriomorphia</taxon>
        <taxon>Pectinida</taxon>
        <taxon>Pectinoidea</taxon>
        <taxon>Pectinidae</taxon>
        <taxon>Mizuhopecten</taxon>
    </lineage>
</organism>
<feature type="signal peptide" evidence="12">
    <location>
        <begin position="1"/>
        <end position="25"/>
    </location>
</feature>
<keyword evidence="2 11" id="KW-0812">Transmembrane</keyword>
<keyword evidence="14" id="KW-1185">Reference proteome</keyword>
<comment type="similarity">
    <text evidence="1">Belongs to the GLMP family.</text>
</comment>
<keyword evidence="3 12" id="KW-0732">Signal</keyword>
<evidence type="ECO:0000256" key="12">
    <source>
        <dbReference type="SAM" id="SignalP"/>
    </source>
</evidence>
<dbReference type="PANTHER" id="PTHR31981:SF1">
    <property type="entry name" value="GLYCOSYLATED LYSOSOMAL MEMBRANE PROTEIN"/>
    <property type="match status" value="1"/>
</dbReference>
<reference evidence="13 14" key="1">
    <citation type="journal article" date="2017" name="Nat. Ecol. Evol.">
        <title>Scallop genome provides insights into evolution of bilaterian karyotype and development.</title>
        <authorList>
            <person name="Wang S."/>
            <person name="Zhang J."/>
            <person name="Jiao W."/>
            <person name="Li J."/>
            <person name="Xun X."/>
            <person name="Sun Y."/>
            <person name="Guo X."/>
            <person name="Huan P."/>
            <person name="Dong B."/>
            <person name="Zhang L."/>
            <person name="Hu X."/>
            <person name="Sun X."/>
            <person name="Wang J."/>
            <person name="Zhao C."/>
            <person name="Wang Y."/>
            <person name="Wang D."/>
            <person name="Huang X."/>
            <person name="Wang R."/>
            <person name="Lv J."/>
            <person name="Li Y."/>
            <person name="Zhang Z."/>
            <person name="Liu B."/>
            <person name="Lu W."/>
            <person name="Hui Y."/>
            <person name="Liang J."/>
            <person name="Zhou Z."/>
            <person name="Hou R."/>
            <person name="Li X."/>
            <person name="Liu Y."/>
            <person name="Li H."/>
            <person name="Ning X."/>
            <person name="Lin Y."/>
            <person name="Zhao L."/>
            <person name="Xing Q."/>
            <person name="Dou J."/>
            <person name="Li Y."/>
            <person name="Mao J."/>
            <person name="Guo H."/>
            <person name="Dou H."/>
            <person name="Li T."/>
            <person name="Mu C."/>
            <person name="Jiang W."/>
            <person name="Fu Q."/>
            <person name="Fu X."/>
            <person name="Miao Y."/>
            <person name="Liu J."/>
            <person name="Yu Q."/>
            <person name="Li R."/>
            <person name="Liao H."/>
            <person name="Li X."/>
            <person name="Kong Y."/>
            <person name="Jiang Z."/>
            <person name="Chourrout D."/>
            <person name="Li R."/>
            <person name="Bao Z."/>
        </authorList>
    </citation>
    <scope>NUCLEOTIDE SEQUENCE [LARGE SCALE GENOMIC DNA]</scope>
    <source>
        <strain evidence="13 14">PY_sf001</strain>
    </source>
</reference>
<proteinExistence type="inferred from homology"/>
<gene>
    <name evidence="13" type="ORF">KP79_PYT15164</name>
</gene>
<dbReference type="InterPro" id="IPR029382">
    <property type="entry name" value="NCU-G1"/>
</dbReference>
<sequence>MATTREFGHVVSVLACISFAILSNGYTPKRQLNTYLNPDCSEDCGGGLAYVKARGDADTLHFVFTTVGTPTALVIRTNTLTDREHDKLKFNWDKLRSNDTTGAISTPNPLTKVLYSYGIMFTRLFQYNDTSDAADLSHYTQPSSQLTVFDFLSDVTMWENLLDTSSDELIALKIQQTDSNLPTVIVNGSLTIQFHLFDHGDRADYLPHLEYNEDTTHFDFILQDIDNGNMSSARYGVETIFFSEDSDKGDMSIELTKSIDDEYSPGVFSINNLVSRPAEKAEGGFLQWKPICYMKAARARSVGTAVKKYGPQTLTAVDKTSNDFVKNSIAYAFYGADKTVDVKMSYSNFSFGLSKDGFFTKNNYTAWSGSLGYGLPPADKVSSLVVGVISAGLGLPVVLMVFGGVYVVVKKKLRKTASPSFSENLIN</sequence>
<evidence type="ECO:0000256" key="2">
    <source>
        <dbReference type="ARBA" id="ARBA00022692"/>
    </source>
</evidence>
<comment type="function">
    <text evidence="8">Required to protect lysosomal transporter MFSD1 from lysosomal proteolysis and for MFSD1 lysosomal localization.</text>
</comment>
<dbReference type="Pfam" id="PF15065">
    <property type="entry name" value="NCU-G1"/>
    <property type="match status" value="1"/>
</dbReference>
<comment type="subcellular location">
    <subcellularLocation>
        <location evidence="9">Lysosome membrane</location>
        <topology evidence="9">Single-pass type I membrane protein</topology>
        <orientation evidence="9">Lumenal side</orientation>
    </subcellularLocation>
</comment>
<evidence type="ECO:0000256" key="11">
    <source>
        <dbReference type="SAM" id="Phobius"/>
    </source>
</evidence>
<keyword evidence="6" id="KW-0325">Glycoprotein</keyword>
<comment type="caution">
    <text evidence="13">The sequence shown here is derived from an EMBL/GenBank/DDBJ whole genome shotgun (WGS) entry which is preliminary data.</text>
</comment>
<evidence type="ECO:0000256" key="7">
    <source>
        <dbReference type="ARBA" id="ARBA00023228"/>
    </source>
</evidence>
<dbReference type="GO" id="GO:0005765">
    <property type="term" value="C:lysosomal membrane"/>
    <property type="evidence" value="ECO:0007669"/>
    <property type="project" value="UniProtKB-SubCell"/>
</dbReference>
<dbReference type="OrthoDB" id="6264340at2759"/>
<dbReference type="EMBL" id="NEDP02000104">
    <property type="protein sequence ID" value="OWF56738.1"/>
    <property type="molecule type" value="Genomic_DNA"/>
</dbReference>
<evidence type="ECO:0000256" key="6">
    <source>
        <dbReference type="ARBA" id="ARBA00023180"/>
    </source>
</evidence>
<keyword evidence="7" id="KW-0458">Lysosome</keyword>